<reference evidence="2 3" key="1">
    <citation type="submission" date="2018-12" db="EMBL/GenBank/DDBJ databases">
        <title>Bacillus chawlae sp. nov., Bacillus glennii sp. nov., and Bacillus saganii sp. nov. Isolated from the Vehicle Assembly Building at Kennedy Space Center where the Viking Spacecraft were Assembled.</title>
        <authorList>
            <person name="Seuylemezian A."/>
            <person name="Vaishampayan P."/>
        </authorList>
    </citation>
    <scope>NUCLEOTIDE SEQUENCE [LARGE SCALE GENOMIC DNA]</scope>
    <source>
        <strain evidence="2 3">L5</strain>
    </source>
</reference>
<dbReference type="Pfam" id="PF13028">
    <property type="entry name" value="DUF3889"/>
    <property type="match status" value="1"/>
</dbReference>
<dbReference type="EMBL" id="RYZZ01000033">
    <property type="protein sequence ID" value="RUQ26609.1"/>
    <property type="molecule type" value="Genomic_DNA"/>
</dbReference>
<keyword evidence="1" id="KW-0732">Signal</keyword>
<dbReference type="AlphaFoldDB" id="A0A433HE97"/>
<dbReference type="RefSeq" id="WP_126866603.1">
    <property type="nucleotide sequence ID" value="NZ_JAUSTX010000012.1"/>
</dbReference>
<dbReference type="Proteomes" id="UP000267430">
    <property type="component" value="Unassembled WGS sequence"/>
</dbReference>
<sequence>MKKILGILFTVWIMFQAGTAGAQAPDYEKYGKIAIMVVQADYPGEEVTEYQYLGRNKLEKRQVEDSFLFTVNENGKKVDVTVRVRHSLTNNKMLNLTVEEIRG</sequence>
<dbReference type="Gene3D" id="3.10.450.390">
    <property type="entry name" value="Protein of unknown function DUF3889"/>
    <property type="match status" value="1"/>
</dbReference>
<feature type="chain" id="PRO_5019541738" evidence="1">
    <location>
        <begin position="23"/>
        <end position="103"/>
    </location>
</feature>
<dbReference type="InterPro" id="IPR024987">
    <property type="entry name" value="DUF3889"/>
</dbReference>
<gene>
    <name evidence="2" type="ORF">ELQ35_18070</name>
</gene>
<keyword evidence="3" id="KW-1185">Reference proteome</keyword>
<evidence type="ECO:0000313" key="3">
    <source>
        <dbReference type="Proteomes" id="UP000267430"/>
    </source>
</evidence>
<evidence type="ECO:0000256" key="1">
    <source>
        <dbReference type="SAM" id="SignalP"/>
    </source>
</evidence>
<comment type="caution">
    <text evidence="2">The sequence shown here is derived from an EMBL/GenBank/DDBJ whole genome shotgun (WGS) entry which is preliminary data.</text>
</comment>
<protein>
    <submittedName>
        <fullName evidence="2">DUF3889 domain-containing protein</fullName>
    </submittedName>
</protein>
<name>A0A433HE97_9BACI</name>
<feature type="signal peptide" evidence="1">
    <location>
        <begin position="1"/>
        <end position="22"/>
    </location>
</feature>
<accession>A0A433HE97</accession>
<organism evidence="2 3">
    <name type="scientific">Peribacillus cavernae</name>
    <dbReference type="NCBI Taxonomy" id="1674310"/>
    <lineage>
        <taxon>Bacteria</taxon>
        <taxon>Bacillati</taxon>
        <taxon>Bacillota</taxon>
        <taxon>Bacilli</taxon>
        <taxon>Bacillales</taxon>
        <taxon>Bacillaceae</taxon>
        <taxon>Peribacillus</taxon>
    </lineage>
</organism>
<evidence type="ECO:0000313" key="2">
    <source>
        <dbReference type="EMBL" id="RUQ26609.1"/>
    </source>
</evidence>
<proteinExistence type="predicted"/>
<dbReference type="OrthoDB" id="2872776at2"/>